<dbReference type="GO" id="GO:0003677">
    <property type="term" value="F:DNA binding"/>
    <property type="evidence" value="ECO:0007669"/>
    <property type="project" value="InterPro"/>
</dbReference>
<evidence type="ECO:0000313" key="2">
    <source>
        <dbReference type="Proteomes" id="UP000290408"/>
    </source>
</evidence>
<reference evidence="1 2" key="1">
    <citation type="submission" date="2019-02" db="EMBL/GenBank/DDBJ databases">
        <title>Genomic data mining of an Antarctic deep-sea actinobacterium, Janibacterlimosus P3-3-X1.</title>
        <authorList>
            <person name="Liao L."/>
            <person name="Chen B."/>
        </authorList>
    </citation>
    <scope>NUCLEOTIDE SEQUENCE [LARGE SCALE GENOMIC DNA]</scope>
    <source>
        <strain evidence="1 2">P3-3-X1</strain>
    </source>
</reference>
<accession>A0A4V0ZBH8</accession>
<dbReference type="InterPro" id="IPR010982">
    <property type="entry name" value="Lambda_DNA-bd_dom_sf"/>
</dbReference>
<dbReference type="OrthoDB" id="4409301at2"/>
<evidence type="ECO:0000313" key="1">
    <source>
        <dbReference type="EMBL" id="QBF48048.1"/>
    </source>
</evidence>
<protein>
    <submittedName>
        <fullName evidence="1">XRE family transcriptional regulator</fullName>
    </submittedName>
</protein>
<dbReference type="SUPFAM" id="SSF47413">
    <property type="entry name" value="lambda repressor-like DNA-binding domains"/>
    <property type="match status" value="1"/>
</dbReference>
<gene>
    <name evidence="1" type="ORF">EXU32_14190</name>
</gene>
<dbReference type="Pfam" id="PF13560">
    <property type="entry name" value="HTH_31"/>
    <property type="match status" value="1"/>
</dbReference>
<dbReference type="Proteomes" id="UP000290408">
    <property type="component" value="Chromosome"/>
</dbReference>
<dbReference type="EMBL" id="CP036164">
    <property type="protein sequence ID" value="QBF48048.1"/>
    <property type="molecule type" value="Genomic_DNA"/>
</dbReference>
<sequence length="148" mass="16260">MSVSFRNVDVDPTAAVETWPYEAIVTVIERGSITDWIVLTRAIDADPWGPVARQVEDYLSYESPYGVGPLLGRAIARARCQAEERERAAVADEVRRLVADSGMTTEEFARSVGTSRSRLSTYRTGRVVPSATMMHRMRGAGGRATPAQ</sequence>
<dbReference type="CDD" id="cd00093">
    <property type="entry name" value="HTH_XRE"/>
    <property type="match status" value="1"/>
</dbReference>
<proteinExistence type="predicted"/>
<name>A0A4V0ZBH8_9MICO</name>
<organism evidence="1 2">
    <name type="scientific">Janibacter limosus</name>
    <dbReference type="NCBI Taxonomy" id="53458"/>
    <lineage>
        <taxon>Bacteria</taxon>
        <taxon>Bacillati</taxon>
        <taxon>Actinomycetota</taxon>
        <taxon>Actinomycetes</taxon>
        <taxon>Micrococcales</taxon>
        <taxon>Intrasporangiaceae</taxon>
        <taxon>Janibacter</taxon>
    </lineage>
</organism>
<dbReference type="Gene3D" id="1.10.260.40">
    <property type="entry name" value="lambda repressor-like DNA-binding domains"/>
    <property type="match status" value="1"/>
</dbReference>
<dbReference type="AlphaFoldDB" id="A0A4V0ZBH8"/>
<keyword evidence="2" id="KW-1185">Reference proteome</keyword>
<dbReference type="KEGG" id="jli:EXU32_14190"/>
<dbReference type="InterPro" id="IPR001387">
    <property type="entry name" value="Cro/C1-type_HTH"/>
</dbReference>